<protein>
    <submittedName>
        <fullName evidence="2">Uncharacterized protein</fullName>
    </submittedName>
</protein>
<dbReference type="Proteomes" id="UP000887565">
    <property type="component" value="Unplaced"/>
</dbReference>
<sequence>MFTYNATLHTAMRHLPFSLLPGYKPRITFDYNCTCRLMLQLNHDVYQHILTQAQLQMHEKIKTNLDKAAPVSKEYFD</sequence>
<dbReference type="WBParaSite" id="nRc.2.0.1.t22802-RA">
    <property type="protein sequence ID" value="nRc.2.0.1.t22802-RA"/>
    <property type="gene ID" value="nRc.2.0.1.g22802"/>
</dbReference>
<evidence type="ECO:0000313" key="1">
    <source>
        <dbReference type="Proteomes" id="UP000887565"/>
    </source>
</evidence>
<organism evidence="1 2">
    <name type="scientific">Romanomermis culicivorax</name>
    <name type="common">Nematode worm</name>
    <dbReference type="NCBI Taxonomy" id="13658"/>
    <lineage>
        <taxon>Eukaryota</taxon>
        <taxon>Metazoa</taxon>
        <taxon>Ecdysozoa</taxon>
        <taxon>Nematoda</taxon>
        <taxon>Enoplea</taxon>
        <taxon>Dorylaimia</taxon>
        <taxon>Mermithida</taxon>
        <taxon>Mermithoidea</taxon>
        <taxon>Mermithidae</taxon>
        <taxon>Romanomermis</taxon>
    </lineage>
</organism>
<keyword evidence="1" id="KW-1185">Reference proteome</keyword>
<accession>A0A915J9G6</accession>
<evidence type="ECO:0000313" key="2">
    <source>
        <dbReference type="WBParaSite" id="nRc.2.0.1.t22802-RA"/>
    </source>
</evidence>
<reference evidence="2" key="1">
    <citation type="submission" date="2022-11" db="UniProtKB">
        <authorList>
            <consortium name="WormBaseParasite"/>
        </authorList>
    </citation>
    <scope>IDENTIFICATION</scope>
</reference>
<dbReference type="AlphaFoldDB" id="A0A915J9G6"/>
<name>A0A915J9G6_ROMCU</name>
<proteinExistence type="predicted"/>